<dbReference type="GeneID" id="303487517"/>
<dbReference type="RefSeq" id="WP_117353217.1">
    <property type="nucleotide sequence ID" value="NZ_CP020083.1"/>
</dbReference>
<protein>
    <recommendedName>
        <fullName evidence="4">ABC transporter permease</fullName>
    </recommendedName>
</protein>
<evidence type="ECO:0000313" key="2">
    <source>
        <dbReference type="EMBL" id="ASR53141.1"/>
    </source>
</evidence>
<feature type="transmembrane region" description="Helical" evidence="1">
    <location>
        <begin position="210"/>
        <end position="229"/>
    </location>
</feature>
<feature type="transmembrane region" description="Helical" evidence="1">
    <location>
        <begin position="21"/>
        <end position="41"/>
    </location>
</feature>
<feature type="transmembrane region" description="Helical" evidence="1">
    <location>
        <begin position="439"/>
        <end position="458"/>
    </location>
</feature>
<accession>A0ABN5BA06</accession>
<keyword evidence="1" id="KW-0812">Transmembrane</keyword>
<dbReference type="Pfam" id="PF12040">
    <property type="entry name" value="DUF3526"/>
    <property type="match status" value="1"/>
</dbReference>
<dbReference type="PANTHER" id="PTHR43471:SF1">
    <property type="entry name" value="ABC TRANSPORTER PERMEASE PROTEIN NOSY-RELATED"/>
    <property type="match status" value="1"/>
</dbReference>
<dbReference type="InterPro" id="IPR021913">
    <property type="entry name" value="DUF3526"/>
</dbReference>
<keyword evidence="1" id="KW-1133">Transmembrane helix</keyword>
<feature type="transmembrane region" description="Helical" evidence="1">
    <location>
        <begin position="241"/>
        <end position="261"/>
    </location>
</feature>
<dbReference type="Pfam" id="PF12730">
    <property type="entry name" value="ABC2_membrane_4"/>
    <property type="match status" value="1"/>
</dbReference>
<proteinExistence type="predicted"/>
<keyword evidence="1" id="KW-0472">Membrane</keyword>
<gene>
    <name evidence="2" type="ORF">B5J99_18140</name>
</gene>
<evidence type="ECO:0000256" key="1">
    <source>
        <dbReference type="SAM" id="Phobius"/>
    </source>
</evidence>
<name>A0ABN5BA06_9SPHN</name>
<feature type="transmembrane region" description="Helical" evidence="1">
    <location>
        <begin position="172"/>
        <end position="198"/>
    </location>
</feature>
<evidence type="ECO:0000313" key="3">
    <source>
        <dbReference type="Proteomes" id="UP000258016"/>
    </source>
</evidence>
<dbReference type="EMBL" id="CP020083">
    <property type="protein sequence ID" value="ASR53141.1"/>
    <property type="molecule type" value="Genomic_DNA"/>
</dbReference>
<keyword evidence="3" id="KW-1185">Reference proteome</keyword>
<dbReference type="PANTHER" id="PTHR43471">
    <property type="entry name" value="ABC TRANSPORTER PERMEASE"/>
    <property type="match status" value="1"/>
</dbReference>
<evidence type="ECO:0008006" key="4">
    <source>
        <dbReference type="Google" id="ProtNLM"/>
    </source>
</evidence>
<feature type="transmembrane region" description="Helical" evidence="1">
    <location>
        <begin position="130"/>
        <end position="151"/>
    </location>
</feature>
<dbReference type="Proteomes" id="UP000258016">
    <property type="component" value="Chromosome"/>
</dbReference>
<reference evidence="2 3" key="1">
    <citation type="submission" date="2017-03" db="EMBL/GenBank/DDBJ databases">
        <title>Complete genome sequence of Blastomonas fulva degrading microcsystin LR.</title>
        <authorList>
            <person name="Lee H.-g."/>
            <person name="Jin L."/>
            <person name="oh H.-M."/>
        </authorList>
    </citation>
    <scope>NUCLEOTIDE SEQUENCE [LARGE SCALE GENOMIC DNA]</scope>
    <source>
        <strain evidence="2 3">T2</strain>
    </source>
</reference>
<sequence>MSITAAILTKDLRELRRDRRVVVMALLVLALAVTALLTAYARINAHEADRAATIAADRATWEGQGARNPHSAAHFSKWAFKPLTAQAVLDPGIAAFSGSAVWMEAHNRNPAVARPVDDQTVILPSGDFSLAWVLQMLMPLLVAVIAASCVARERERGTLRLMLASGVGAANLVRAKLASVGAVTLALGGVISLVGVIAAAGAGPIDPARLAVWLIAYGAFLAIVAAIAVMVSLHARSSGQALMMLAGLWLFAIVLTPRAAASLADYAAPAPTGEQFWADVAAAKAAYPSPFAEGMDTFAAKMMAQYGGSRIEDLPVSFGGLQLEEDERLGNQVYDEKFRALFAVYDAQRAVLRWASLVSPLPALQNISMALSGTDMPHQIAFQEQAESRRRAVVTQLNTDLIRNGAGADFDYLADPQLWSEVEDFAFVPPSLGETLAGLWREALILLVWLAGAMVLVLRSAQRLNGAGQ</sequence>
<organism evidence="2 3">
    <name type="scientific">Blastomonas fulva</name>
    <dbReference type="NCBI Taxonomy" id="1550728"/>
    <lineage>
        <taxon>Bacteria</taxon>
        <taxon>Pseudomonadati</taxon>
        <taxon>Pseudomonadota</taxon>
        <taxon>Alphaproteobacteria</taxon>
        <taxon>Sphingomonadales</taxon>
        <taxon>Sphingomonadaceae</taxon>
        <taxon>Blastomonas</taxon>
    </lineage>
</organism>